<dbReference type="PANTHER" id="PTHR43060:SF15">
    <property type="entry name" value="3-HYDROXYISOBUTYRATE DEHYDROGENASE-LIKE 1, MITOCHONDRIAL-RELATED"/>
    <property type="match status" value="1"/>
</dbReference>
<keyword evidence="8" id="KW-1185">Reference proteome</keyword>
<evidence type="ECO:0000256" key="1">
    <source>
        <dbReference type="ARBA" id="ARBA00009080"/>
    </source>
</evidence>
<dbReference type="InterPro" id="IPR015815">
    <property type="entry name" value="HIBADH-related"/>
</dbReference>
<dbReference type="InterPro" id="IPR002204">
    <property type="entry name" value="3-OH-isobutyrate_DH-rel_CS"/>
</dbReference>
<evidence type="ECO:0000313" key="8">
    <source>
        <dbReference type="Proteomes" id="UP000732193"/>
    </source>
</evidence>
<dbReference type="InterPro" id="IPR036291">
    <property type="entry name" value="NAD(P)-bd_dom_sf"/>
</dbReference>
<keyword evidence="2" id="KW-0560">Oxidoreductase</keyword>
<dbReference type="Proteomes" id="UP000732193">
    <property type="component" value="Unassembled WGS sequence"/>
</dbReference>
<dbReference type="EMBL" id="JAFBRM010000002">
    <property type="protein sequence ID" value="MBM1713718.1"/>
    <property type="molecule type" value="Genomic_DNA"/>
</dbReference>
<dbReference type="SUPFAM" id="SSF51735">
    <property type="entry name" value="NAD(P)-binding Rossmann-fold domains"/>
    <property type="match status" value="1"/>
</dbReference>
<accession>A0AAE2VY31</accession>
<dbReference type="Pfam" id="PF14833">
    <property type="entry name" value="NAD_binding_11"/>
    <property type="match status" value="1"/>
</dbReference>
<proteinExistence type="inferred from homology"/>
<name>A0AAE2VY31_9RHOB</name>
<dbReference type="GO" id="GO:0016054">
    <property type="term" value="P:organic acid catabolic process"/>
    <property type="evidence" value="ECO:0007669"/>
    <property type="project" value="UniProtKB-ARBA"/>
</dbReference>
<dbReference type="InterPro" id="IPR008927">
    <property type="entry name" value="6-PGluconate_DH-like_C_sf"/>
</dbReference>
<dbReference type="PIRSF" id="PIRSF000103">
    <property type="entry name" value="HIBADH"/>
    <property type="match status" value="1"/>
</dbReference>
<dbReference type="PROSITE" id="PS00895">
    <property type="entry name" value="3_HYDROXYISOBUT_DH"/>
    <property type="match status" value="1"/>
</dbReference>
<dbReference type="GO" id="GO:0016491">
    <property type="term" value="F:oxidoreductase activity"/>
    <property type="evidence" value="ECO:0007669"/>
    <property type="project" value="UniProtKB-KW"/>
</dbReference>
<feature type="domain" description="6-phosphogluconate dehydrogenase NADP-binding" evidence="5">
    <location>
        <begin position="19"/>
        <end position="179"/>
    </location>
</feature>
<comment type="caution">
    <text evidence="7">The sequence shown here is derived from an EMBL/GenBank/DDBJ whole genome shotgun (WGS) entry which is preliminary data.</text>
</comment>
<dbReference type="PANTHER" id="PTHR43060">
    <property type="entry name" value="3-HYDROXYISOBUTYRATE DEHYDROGENASE-LIKE 1, MITOCHONDRIAL-RELATED"/>
    <property type="match status" value="1"/>
</dbReference>
<dbReference type="Gene3D" id="1.10.1040.10">
    <property type="entry name" value="N-(1-d-carboxylethyl)-l-norvaline Dehydrogenase, domain 2"/>
    <property type="match status" value="1"/>
</dbReference>
<dbReference type="RefSeq" id="WP_203242037.1">
    <property type="nucleotide sequence ID" value="NZ_JAFBRH010000002.1"/>
</dbReference>
<evidence type="ECO:0000256" key="3">
    <source>
        <dbReference type="ARBA" id="ARBA00023027"/>
    </source>
</evidence>
<dbReference type="AlphaFoldDB" id="A0AAE2VY31"/>
<gene>
    <name evidence="7" type="ORF">JQV55_09115</name>
</gene>
<dbReference type="SUPFAM" id="SSF48179">
    <property type="entry name" value="6-phosphogluconate dehydrogenase C-terminal domain-like"/>
    <property type="match status" value="1"/>
</dbReference>
<evidence type="ECO:0000313" key="7">
    <source>
        <dbReference type="EMBL" id="MBM1713718.1"/>
    </source>
</evidence>
<dbReference type="GO" id="GO:0050661">
    <property type="term" value="F:NADP binding"/>
    <property type="evidence" value="ECO:0007669"/>
    <property type="project" value="InterPro"/>
</dbReference>
<keyword evidence="3" id="KW-0520">NAD</keyword>
<evidence type="ECO:0000256" key="2">
    <source>
        <dbReference type="ARBA" id="ARBA00023002"/>
    </source>
</evidence>
<evidence type="ECO:0000259" key="6">
    <source>
        <dbReference type="Pfam" id="PF14833"/>
    </source>
</evidence>
<organism evidence="7 8">
    <name type="scientific">Sulfitobacter geojensis</name>
    <dbReference type="NCBI Taxonomy" id="1342299"/>
    <lineage>
        <taxon>Bacteria</taxon>
        <taxon>Pseudomonadati</taxon>
        <taxon>Pseudomonadota</taxon>
        <taxon>Alphaproteobacteria</taxon>
        <taxon>Rhodobacterales</taxon>
        <taxon>Roseobacteraceae</taxon>
        <taxon>Sulfitobacter</taxon>
    </lineage>
</organism>
<dbReference type="Pfam" id="PF03446">
    <property type="entry name" value="NAD_binding_2"/>
    <property type="match status" value="1"/>
</dbReference>
<evidence type="ECO:0000256" key="4">
    <source>
        <dbReference type="PIRSR" id="PIRSR000103-1"/>
    </source>
</evidence>
<sequence>MKRAEPNGTLKGNNMSKPTIGFIGLGLMGGAMVGRLQDLGYTVTVLGNRDRTYLDAAVSRGAVEAASAKEVAQASDIVMLCMGTSDHVESRMRGADGVIAGLRKGATVVDFGTSLPGSSRSLADEVDAAGGSFLDAPLGRTPAHAKDGLLNIMASGDKAAFDAVEPVLKDLGENVFHLGPVGSGHTIKLINNFFGMTVANAMAEAFAMADVADVDRAQLYDVMAAGPLHSGMMDFVKAYGVEKDPTMLAFAIKNAAKDVGYYARMAEDAGVDSIMSKGPLTALNEARDSGQGDEMVSQMVDFFAKRFKG</sequence>
<dbReference type="InterPro" id="IPR013328">
    <property type="entry name" value="6PGD_dom2"/>
</dbReference>
<dbReference type="Gene3D" id="3.40.50.720">
    <property type="entry name" value="NAD(P)-binding Rossmann-like Domain"/>
    <property type="match status" value="1"/>
</dbReference>
<dbReference type="InterPro" id="IPR029154">
    <property type="entry name" value="HIBADH-like_NADP-bd"/>
</dbReference>
<protein>
    <submittedName>
        <fullName evidence="7">NAD(P)-dependent oxidoreductase</fullName>
    </submittedName>
</protein>
<evidence type="ECO:0000259" key="5">
    <source>
        <dbReference type="Pfam" id="PF03446"/>
    </source>
</evidence>
<feature type="domain" description="3-hydroxyisobutyrate dehydrogenase-like NAD-binding" evidence="6">
    <location>
        <begin position="182"/>
        <end position="301"/>
    </location>
</feature>
<reference evidence="7 8" key="1">
    <citation type="submission" date="2021-01" db="EMBL/GenBank/DDBJ databases">
        <title>Diatom-associated Roseobacters Show Island Model of Population Structure.</title>
        <authorList>
            <person name="Qu L."/>
            <person name="Feng X."/>
            <person name="Chen Y."/>
            <person name="Li L."/>
            <person name="Wang X."/>
            <person name="Hu Z."/>
            <person name="Wang H."/>
            <person name="Luo H."/>
        </authorList>
    </citation>
    <scope>NUCLEOTIDE SEQUENCE [LARGE SCALE GENOMIC DNA]</scope>
    <source>
        <strain evidence="7 8">TR60-84</strain>
    </source>
</reference>
<feature type="active site" evidence="4">
    <location>
        <position position="188"/>
    </location>
</feature>
<comment type="similarity">
    <text evidence="1">Belongs to the HIBADH-related family.</text>
</comment>
<dbReference type="InterPro" id="IPR006115">
    <property type="entry name" value="6PGDH_NADP-bd"/>
</dbReference>
<dbReference type="GO" id="GO:0051287">
    <property type="term" value="F:NAD binding"/>
    <property type="evidence" value="ECO:0007669"/>
    <property type="project" value="InterPro"/>
</dbReference>